<dbReference type="Pfam" id="PF10722">
    <property type="entry name" value="YbjN"/>
    <property type="match status" value="1"/>
</dbReference>
<dbReference type="AlphaFoldDB" id="A0A1C5K4J5"/>
<accession>A0A1C5K4J5</accession>
<organism evidence="1 2">
    <name type="scientific">Micromonospora humi</name>
    <dbReference type="NCBI Taxonomy" id="745366"/>
    <lineage>
        <taxon>Bacteria</taxon>
        <taxon>Bacillati</taxon>
        <taxon>Actinomycetota</taxon>
        <taxon>Actinomycetes</taxon>
        <taxon>Micromonosporales</taxon>
        <taxon>Micromonosporaceae</taxon>
        <taxon>Micromonospora</taxon>
    </lineage>
</organism>
<evidence type="ECO:0000313" key="2">
    <source>
        <dbReference type="Proteomes" id="UP000199360"/>
    </source>
</evidence>
<dbReference type="EMBL" id="FMDM01000019">
    <property type="protein sequence ID" value="SCG77693.1"/>
    <property type="molecule type" value="Genomic_DNA"/>
</dbReference>
<dbReference type="STRING" id="745366.GA0070213_11917"/>
<reference evidence="2" key="1">
    <citation type="submission" date="2016-06" db="EMBL/GenBank/DDBJ databases">
        <authorList>
            <person name="Varghese N."/>
            <person name="Submissions Spin"/>
        </authorList>
    </citation>
    <scope>NUCLEOTIDE SEQUENCE [LARGE SCALE GENOMIC DNA]</scope>
    <source>
        <strain evidence="2">DSM 45647</strain>
    </source>
</reference>
<dbReference type="Proteomes" id="UP000199360">
    <property type="component" value="Unassembled WGS sequence"/>
</dbReference>
<dbReference type="CDD" id="cd17511">
    <property type="entry name" value="YbjN_AmyR-like"/>
    <property type="match status" value="1"/>
</dbReference>
<name>A0A1C5K4J5_9ACTN</name>
<proteinExistence type="predicted"/>
<protein>
    <submittedName>
        <fullName evidence="1">Putative sensory transduction regulator</fullName>
    </submittedName>
</protein>
<dbReference type="RefSeq" id="WP_091070994.1">
    <property type="nucleotide sequence ID" value="NZ_FMDM01000019.1"/>
</dbReference>
<gene>
    <name evidence="1" type="ORF">GA0070213_11917</name>
</gene>
<dbReference type="OrthoDB" id="3256964at2"/>
<evidence type="ECO:0000313" key="1">
    <source>
        <dbReference type="EMBL" id="SCG77693.1"/>
    </source>
</evidence>
<dbReference type="InterPro" id="IPR019660">
    <property type="entry name" value="Put_sensory_transdc_reg_YbjN"/>
</dbReference>
<keyword evidence="2" id="KW-1185">Reference proteome</keyword>
<sequence length="159" mass="17250">MASPEIEDGPDGPLAGHPQALRPLTGELIAAVLTHRGYAVVEEPDGALVGRWERSLVWFHRRGAAGEQFQVRTVTAPRFGIERVPELHAFCNTWNHDRLWPKAYVHVADDGVAQVCGEVTTDLERGVTPHQLDRLVDCGVTTGCQLADAVADLPGGSVR</sequence>